<dbReference type="InterPro" id="IPR008972">
    <property type="entry name" value="Cupredoxin"/>
</dbReference>
<evidence type="ECO:0008006" key="2">
    <source>
        <dbReference type="Google" id="ProtNLM"/>
    </source>
</evidence>
<gene>
    <name evidence="1" type="ORF">LCGC14_0545280</name>
</gene>
<protein>
    <recommendedName>
        <fullName evidence="2">Rhamnogalacturonan lyase domain-containing protein</fullName>
    </recommendedName>
</protein>
<dbReference type="Gene3D" id="2.60.40.1120">
    <property type="entry name" value="Carboxypeptidase-like, regulatory domain"/>
    <property type="match status" value="1"/>
</dbReference>
<dbReference type="InterPro" id="IPR008969">
    <property type="entry name" value="CarboxyPept-like_regulatory"/>
</dbReference>
<evidence type="ECO:0000313" key="1">
    <source>
        <dbReference type="EMBL" id="KKN59119.1"/>
    </source>
</evidence>
<dbReference type="SUPFAM" id="SSF49503">
    <property type="entry name" value="Cupredoxins"/>
    <property type="match status" value="1"/>
</dbReference>
<accession>A0A0F9RWC0</accession>
<proteinExistence type="predicted"/>
<name>A0A0F9RWC0_9ZZZZ</name>
<dbReference type="Pfam" id="PF13620">
    <property type="entry name" value="CarboxypepD_reg"/>
    <property type="match status" value="1"/>
</dbReference>
<organism evidence="1">
    <name type="scientific">marine sediment metagenome</name>
    <dbReference type="NCBI Taxonomy" id="412755"/>
    <lineage>
        <taxon>unclassified sequences</taxon>
        <taxon>metagenomes</taxon>
        <taxon>ecological metagenomes</taxon>
    </lineage>
</organism>
<dbReference type="SUPFAM" id="SSF49464">
    <property type="entry name" value="Carboxypeptidase regulatory domain-like"/>
    <property type="match status" value="1"/>
</dbReference>
<reference evidence="1" key="1">
    <citation type="journal article" date="2015" name="Nature">
        <title>Complex archaea that bridge the gap between prokaryotes and eukaryotes.</title>
        <authorList>
            <person name="Spang A."/>
            <person name="Saw J.H."/>
            <person name="Jorgensen S.L."/>
            <person name="Zaremba-Niedzwiedzka K."/>
            <person name="Martijn J."/>
            <person name="Lind A.E."/>
            <person name="van Eijk R."/>
            <person name="Schleper C."/>
            <person name="Guy L."/>
            <person name="Ettema T.J."/>
        </authorList>
    </citation>
    <scope>NUCLEOTIDE SEQUENCE</scope>
</reference>
<sequence>MKNLFLFLLFSYVLFSSTSNASEIEGIVSSQSKKLENAVVYIKKIESKKFLPPKKPVVLYQTGLRFVPHVLPVIVGTTVNFPNEDDVLHNVFSPGHINRFNLGTYLQGSNKAVKFNKPGVALLLCNIHHEMSAFVVVVETPYFAVTDSNGNYRISNVPPGKYELSVWHEEMKPQIKEIKTSDKEIIIINFMMKK</sequence>
<comment type="caution">
    <text evidence="1">The sequence shown here is derived from an EMBL/GenBank/DDBJ whole genome shotgun (WGS) entry which is preliminary data.</text>
</comment>
<dbReference type="AlphaFoldDB" id="A0A0F9RWC0"/>
<dbReference type="Gene3D" id="2.60.40.420">
    <property type="entry name" value="Cupredoxins - blue copper proteins"/>
    <property type="match status" value="1"/>
</dbReference>
<dbReference type="EMBL" id="LAZR01000738">
    <property type="protein sequence ID" value="KKN59119.1"/>
    <property type="molecule type" value="Genomic_DNA"/>
</dbReference>